<evidence type="ECO:0000313" key="3">
    <source>
        <dbReference type="Proteomes" id="UP001501570"/>
    </source>
</evidence>
<dbReference type="Gene3D" id="3.40.50.360">
    <property type="match status" value="1"/>
</dbReference>
<proteinExistence type="predicted"/>
<dbReference type="PANTHER" id="PTHR30543">
    <property type="entry name" value="CHROMATE REDUCTASE"/>
    <property type="match status" value="1"/>
</dbReference>
<organism evidence="2 3">
    <name type="scientific">Rugosimonospora acidiphila</name>
    <dbReference type="NCBI Taxonomy" id="556531"/>
    <lineage>
        <taxon>Bacteria</taxon>
        <taxon>Bacillati</taxon>
        <taxon>Actinomycetota</taxon>
        <taxon>Actinomycetes</taxon>
        <taxon>Micromonosporales</taxon>
        <taxon>Micromonosporaceae</taxon>
        <taxon>Rugosimonospora</taxon>
    </lineage>
</organism>
<comment type="caution">
    <text evidence="2">The sequence shown here is derived from an EMBL/GenBank/DDBJ whole genome shotgun (WGS) entry which is preliminary data.</text>
</comment>
<dbReference type="EMBL" id="BAABJQ010000002">
    <property type="protein sequence ID" value="GAA5179243.1"/>
    <property type="molecule type" value="Genomic_DNA"/>
</dbReference>
<dbReference type="Proteomes" id="UP001501570">
    <property type="component" value="Unassembled WGS sequence"/>
</dbReference>
<accession>A0ABP9RKR7</accession>
<protein>
    <submittedName>
        <fullName evidence="2">NAD(P)H-dependent oxidoreductase</fullName>
    </submittedName>
</protein>
<dbReference type="SUPFAM" id="SSF52218">
    <property type="entry name" value="Flavoproteins"/>
    <property type="match status" value="1"/>
</dbReference>
<feature type="domain" description="NADPH-dependent FMN reductase-like" evidence="1">
    <location>
        <begin position="1"/>
        <end position="136"/>
    </location>
</feature>
<sequence>MTVGIVISSTRPGRVGDQIGAWMAGRAGAGGDLIDLAEQGLPLLDEPEHASTGNYARAHTRRWSERIAGCAALVFVTPEYNSSFPASLKNALDFLYHEWRGKPVGVVAYGGVSSGGRAAQSLLPVLVHLGMIPVGTRLVRFRDHLADGRFVPGDALDSDADDLLATLRRATTPVVPVPPLAS</sequence>
<evidence type="ECO:0000259" key="1">
    <source>
        <dbReference type="Pfam" id="PF03358"/>
    </source>
</evidence>
<reference evidence="3" key="1">
    <citation type="journal article" date="2019" name="Int. J. Syst. Evol. Microbiol.">
        <title>The Global Catalogue of Microorganisms (GCM) 10K type strain sequencing project: providing services to taxonomists for standard genome sequencing and annotation.</title>
        <authorList>
            <consortium name="The Broad Institute Genomics Platform"/>
            <consortium name="The Broad Institute Genome Sequencing Center for Infectious Disease"/>
            <person name="Wu L."/>
            <person name="Ma J."/>
        </authorList>
    </citation>
    <scope>NUCLEOTIDE SEQUENCE [LARGE SCALE GENOMIC DNA]</scope>
    <source>
        <strain evidence="3">JCM 18304</strain>
    </source>
</reference>
<dbReference type="InterPro" id="IPR005025">
    <property type="entry name" value="FMN_Rdtase-like_dom"/>
</dbReference>
<dbReference type="Pfam" id="PF03358">
    <property type="entry name" value="FMN_red"/>
    <property type="match status" value="1"/>
</dbReference>
<name>A0ABP9RKR7_9ACTN</name>
<keyword evidence="3" id="KW-1185">Reference proteome</keyword>
<dbReference type="InterPro" id="IPR050712">
    <property type="entry name" value="NAD(P)H-dep_reductase"/>
</dbReference>
<evidence type="ECO:0000313" key="2">
    <source>
        <dbReference type="EMBL" id="GAA5179243.1"/>
    </source>
</evidence>
<gene>
    <name evidence="2" type="ORF">GCM10023322_08650</name>
</gene>
<dbReference type="RefSeq" id="WP_345626281.1">
    <property type="nucleotide sequence ID" value="NZ_BAABJQ010000002.1"/>
</dbReference>
<dbReference type="InterPro" id="IPR029039">
    <property type="entry name" value="Flavoprotein-like_sf"/>
</dbReference>
<dbReference type="PANTHER" id="PTHR30543:SF21">
    <property type="entry name" value="NAD(P)H-DEPENDENT FMN REDUCTASE LOT6"/>
    <property type="match status" value="1"/>
</dbReference>